<feature type="compositionally biased region" description="Polar residues" evidence="5">
    <location>
        <begin position="78"/>
        <end position="87"/>
    </location>
</feature>
<keyword evidence="4 6" id="KW-0472">Membrane</keyword>
<dbReference type="GeneID" id="115386363"/>
<dbReference type="CTD" id="79089"/>
<feature type="domain" description="Ubiquitin-like" evidence="7">
    <location>
        <begin position="174"/>
        <end position="244"/>
    </location>
</feature>
<feature type="compositionally biased region" description="Acidic residues" evidence="5">
    <location>
        <begin position="136"/>
        <end position="151"/>
    </location>
</feature>
<feature type="region of interest" description="Disordered" evidence="5">
    <location>
        <begin position="125"/>
        <end position="171"/>
    </location>
</feature>
<protein>
    <recommendedName>
        <fullName evidence="7">Ubiquitin-like domain-containing protein</fullName>
    </recommendedName>
</protein>
<dbReference type="SMART" id="SM00213">
    <property type="entry name" value="UBQ"/>
    <property type="match status" value="1"/>
</dbReference>
<dbReference type="AlphaFoldDB" id="A0A672H574"/>
<dbReference type="PANTHER" id="PTHR14557">
    <property type="entry name" value="PROTEIN C7ORF21"/>
    <property type="match status" value="1"/>
</dbReference>
<dbReference type="OMA" id="MGNLMIP"/>
<dbReference type="Gene3D" id="3.10.20.90">
    <property type="entry name" value="Phosphatidylinositol 3-kinase Catalytic Subunit, Chain A, domain 1"/>
    <property type="match status" value="1"/>
</dbReference>
<dbReference type="RefSeq" id="XP_029944431.1">
    <property type="nucleotide sequence ID" value="XM_030088571.1"/>
</dbReference>
<evidence type="ECO:0000259" key="7">
    <source>
        <dbReference type="PROSITE" id="PS50053"/>
    </source>
</evidence>
<reference evidence="8" key="2">
    <citation type="submission" date="2025-08" db="UniProtKB">
        <authorList>
            <consortium name="Ensembl"/>
        </authorList>
    </citation>
    <scope>IDENTIFICATION</scope>
</reference>
<dbReference type="PROSITE" id="PS50053">
    <property type="entry name" value="UBIQUITIN_2"/>
    <property type="match status" value="1"/>
</dbReference>
<feature type="transmembrane region" description="Helical" evidence="6">
    <location>
        <begin position="16"/>
        <end position="34"/>
    </location>
</feature>
<feature type="transmembrane region" description="Helical" evidence="6">
    <location>
        <begin position="275"/>
        <end position="297"/>
    </location>
</feature>
<dbReference type="InParanoid" id="A0A672H574"/>
<keyword evidence="9" id="KW-1185">Reference proteome</keyword>
<dbReference type="SUPFAM" id="SSF54236">
    <property type="entry name" value="Ubiquitin-like"/>
    <property type="match status" value="1"/>
</dbReference>
<gene>
    <name evidence="8" type="primary">tmub2</name>
</gene>
<evidence type="ECO:0000256" key="2">
    <source>
        <dbReference type="ARBA" id="ARBA00022692"/>
    </source>
</evidence>
<feature type="compositionally biased region" description="Basic and acidic residues" evidence="5">
    <location>
        <begin position="88"/>
        <end position="104"/>
    </location>
</feature>
<organism evidence="8 9">
    <name type="scientific">Salarias fasciatus</name>
    <name type="common">Jewelled blenny</name>
    <name type="synonym">Blennius fasciatus</name>
    <dbReference type="NCBI Taxonomy" id="181472"/>
    <lineage>
        <taxon>Eukaryota</taxon>
        <taxon>Metazoa</taxon>
        <taxon>Chordata</taxon>
        <taxon>Craniata</taxon>
        <taxon>Vertebrata</taxon>
        <taxon>Euteleostomi</taxon>
        <taxon>Actinopterygii</taxon>
        <taxon>Neopterygii</taxon>
        <taxon>Teleostei</taxon>
        <taxon>Neoteleostei</taxon>
        <taxon>Acanthomorphata</taxon>
        <taxon>Ovalentaria</taxon>
        <taxon>Blenniimorphae</taxon>
        <taxon>Blenniiformes</taxon>
        <taxon>Blennioidei</taxon>
        <taxon>Blenniidae</taxon>
        <taxon>Salariinae</taxon>
        <taxon>Salarias</taxon>
    </lineage>
</organism>
<sequence length="330" mass="34758">MAVCALTMLDGMEDEVTAAGGVLLLVLALVLAWLSTHVADRGDHILGTILTVGAHASLIGLGGHDNYGGAPAGADAPEQQTTPPSQENKPDDGGGENPAERGESEGPGEGAEGVWTDLLLDIQSKQPPTQRPQTSDGEDDDLDEDEEDEEGVEKGEEALKPSTSPPTVGTTTPIAVRLKFLNETEEVAVVEQQDTVAVLKSKCFSGREQQIKLIYQGQLLQDPKRTLLSLNITDNSVIHCHVSQALQEAGPEEGAQPAAAAAGSAASGGFRAAGVAISTSSLVVPVFVVILAVVWYFRINYRQFFTAPATISLVGVTVFFSFLIFGMHSR</sequence>
<dbReference type="InterPro" id="IPR040352">
    <property type="entry name" value="TMUB1/2"/>
</dbReference>
<comment type="subcellular location">
    <subcellularLocation>
        <location evidence="1">Membrane</location>
        <topology evidence="1">Multi-pass membrane protein</topology>
    </subcellularLocation>
</comment>
<evidence type="ECO:0000313" key="8">
    <source>
        <dbReference type="Ensembl" id="ENSSFAP00005024226.1"/>
    </source>
</evidence>
<feature type="compositionally biased region" description="Polar residues" evidence="5">
    <location>
        <begin position="125"/>
        <end position="135"/>
    </location>
</feature>
<dbReference type="Proteomes" id="UP000472267">
    <property type="component" value="Chromosome 4"/>
</dbReference>
<evidence type="ECO:0000313" key="9">
    <source>
        <dbReference type="Proteomes" id="UP000472267"/>
    </source>
</evidence>
<dbReference type="GO" id="GO:0036503">
    <property type="term" value="P:ERAD pathway"/>
    <property type="evidence" value="ECO:0007669"/>
    <property type="project" value="InterPro"/>
</dbReference>
<dbReference type="Ensembl" id="ENSSFAT00005025200.1">
    <property type="protein sequence ID" value="ENSSFAP00005024226.1"/>
    <property type="gene ID" value="ENSSFAG00005012486.1"/>
</dbReference>
<feature type="region of interest" description="Disordered" evidence="5">
    <location>
        <begin position="68"/>
        <end position="112"/>
    </location>
</feature>
<dbReference type="FunCoup" id="A0A672H574">
    <property type="interactions" value="891"/>
</dbReference>
<reference evidence="8" key="1">
    <citation type="submission" date="2019-06" db="EMBL/GenBank/DDBJ databases">
        <authorList>
            <consortium name="Wellcome Sanger Institute Data Sharing"/>
        </authorList>
    </citation>
    <scope>NUCLEOTIDE SEQUENCE [LARGE SCALE GENOMIC DNA]</scope>
</reference>
<proteinExistence type="predicted"/>
<evidence type="ECO:0000256" key="6">
    <source>
        <dbReference type="SAM" id="Phobius"/>
    </source>
</evidence>
<dbReference type="InterPro" id="IPR029071">
    <property type="entry name" value="Ubiquitin-like_domsf"/>
</dbReference>
<reference evidence="8" key="3">
    <citation type="submission" date="2025-09" db="UniProtKB">
        <authorList>
            <consortium name="Ensembl"/>
        </authorList>
    </citation>
    <scope>IDENTIFICATION</scope>
</reference>
<evidence type="ECO:0000256" key="5">
    <source>
        <dbReference type="SAM" id="MobiDB-lite"/>
    </source>
</evidence>
<dbReference type="GO" id="GO:0016020">
    <property type="term" value="C:membrane"/>
    <property type="evidence" value="ECO:0007669"/>
    <property type="project" value="UniProtKB-SubCell"/>
</dbReference>
<name>A0A672H574_SALFA</name>
<feature type="compositionally biased region" description="Low complexity" evidence="5">
    <location>
        <begin position="161"/>
        <end position="171"/>
    </location>
</feature>
<evidence type="ECO:0000256" key="4">
    <source>
        <dbReference type="ARBA" id="ARBA00023136"/>
    </source>
</evidence>
<keyword evidence="2 6" id="KW-0812">Transmembrane</keyword>
<evidence type="ECO:0000256" key="3">
    <source>
        <dbReference type="ARBA" id="ARBA00022989"/>
    </source>
</evidence>
<keyword evidence="3 6" id="KW-1133">Transmembrane helix</keyword>
<dbReference type="PANTHER" id="PTHR14557:SF4">
    <property type="entry name" value="TRANSMEMBRANE AND UBIQUITIN-LIKE DOMAIN-CONTAINING PROTEIN 2"/>
    <property type="match status" value="1"/>
</dbReference>
<dbReference type="Pfam" id="PF00240">
    <property type="entry name" value="ubiquitin"/>
    <property type="match status" value="1"/>
</dbReference>
<evidence type="ECO:0000256" key="1">
    <source>
        <dbReference type="ARBA" id="ARBA00004141"/>
    </source>
</evidence>
<dbReference type="OrthoDB" id="161999at2759"/>
<dbReference type="RefSeq" id="XP_029944430.1">
    <property type="nucleotide sequence ID" value="XM_030088570.1"/>
</dbReference>
<feature type="transmembrane region" description="Helical" evidence="6">
    <location>
        <begin position="303"/>
        <end position="325"/>
    </location>
</feature>
<accession>A0A672H574</accession>
<dbReference type="InterPro" id="IPR000626">
    <property type="entry name" value="Ubiquitin-like_dom"/>
</dbReference>